<keyword evidence="3" id="KW-0804">Transcription</keyword>
<evidence type="ECO:0000256" key="3">
    <source>
        <dbReference type="ARBA" id="ARBA00023163"/>
    </source>
</evidence>
<reference evidence="5" key="1">
    <citation type="journal article" date="2014" name="Int. J. Syst. Evol. Microbiol.">
        <title>Complete genome of a new Firmicutes species belonging to the dominant human colonic microbiota ('Ruminococcus bicirculans') reveals two chromosomes and a selective capacity to utilize plant glucans.</title>
        <authorList>
            <consortium name="NISC Comparative Sequencing Program"/>
            <person name="Wegmann U."/>
            <person name="Louis P."/>
            <person name="Goesmann A."/>
            <person name="Henrissat B."/>
            <person name="Duncan S.H."/>
            <person name="Flint H.J."/>
        </authorList>
    </citation>
    <scope>NUCLEOTIDE SEQUENCE</scope>
    <source>
        <strain evidence="5">NBRC 103408</strain>
    </source>
</reference>
<dbReference type="CDD" id="cd00090">
    <property type="entry name" value="HTH_ARSR"/>
    <property type="match status" value="1"/>
</dbReference>
<dbReference type="PRINTS" id="PR00033">
    <property type="entry name" value="HTHASNC"/>
</dbReference>
<dbReference type="InterPro" id="IPR036388">
    <property type="entry name" value="WH-like_DNA-bd_sf"/>
</dbReference>
<keyword evidence="1" id="KW-0805">Transcription regulation</keyword>
<feature type="domain" description="HTH asnC-type" evidence="4">
    <location>
        <begin position="2"/>
        <end position="63"/>
    </location>
</feature>
<dbReference type="PROSITE" id="PS50956">
    <property type="entry name" value="HTH_ASNC_2"/>
    <property type="match status" value="1"/>
</dbReference>
<name>A0ABQ5U409_9PROT</name>
<dbReference type="InterPro" id="IPR000485">
    <property type="entry name" value="AsnC-type_HTH_dom"/>
</dbReference>
<dbReference type="PANTHER" id="PTHR30154">
    <property type="entry name" value="LEUCINE-RESPONSIVE REGULATORY PROTEIN"/>
    <property type="match status" value="1"/>
</dbReference>
<dbReference type="Gene3D" id="3.30.70.920">
    <property type="match status" value="1"/>
</dbReference>
<evidence type="ECO:0000259" key="4">
    <source>
        <dbReference type="PROSITE" id="PS50956"/>
    </source>
</evidence>
<dbReference type="RefSeq" id="WP_169559929.1">
    <property type="nucleotide sequence ID" value="NZ_BSNF01000001.1"/>
</dbReference>
<evidence type="ECO:0000256" key="1">
    <source>
        <dbReference type="ARBA" id="ARBA00023015"/>
    </source>
</evidence>
<reference evidence="5" key="2">
    <citation type="submission" date="2023-01" db="EMBL/GenBank/DDBJ databases">
        <title>Draft genome sequence of Sneathiella chinensis strain NBRC 103408.</title>
        <authorList>
            <person name="Sun Q."/>
            <person name="Mori K."/>
        </authorList>
    </citation>
    <scope>NUCLEOTIDE SEQUENCE</scope>
    <source>
        <strain evidence="5">NBRC 103408</strain>
    </source>
</reference>
<dbReference type="Gene3D" id="1.10.10.10">
    <property type="entry name" value="Winged helix-like DNA-binding domain superfamily/Winged helix DNA-binding domain"/>
    <property type="match status" value="1"/>
</dbReference>
<dbReference type="Pfam" id="PF13412">
    <property type="entry name" value="HTH_24"/>
    <property type="match status" value="1"/>
</dbReference>
<accession>A0ABQ5U409</accession>
<dbReference type="InterPro" id="IPR036390">
    <property type="entry name" value="WH_DNA-bd_sf"/>
</dbReference>
<dbReference type="SUPFAM" id="SSF54909">
    <property type="entry name" value="Dimeric alpha+beta barrel"/>
    <property type="match status" value="1"/>
</dbReference>
<dbReference type="SUPFAM" id="SSF46785">
    <property type="entry name" value="Winged helix' DNA-binding domain"/>
    <property type="match status" value="1"/>
</dbReference>
<dbReference type="EMBL" id="BSNF01000001">
    <property type="protein sequence ID" value="GLQ05973.1"/>
    <property type="molecule type" value="Genomic_DNA"/>
</dbReference>
<keyword evidence="6" id="KW-1185">Reference proteome</keyword>
<dbReference type="SMART" id="SM00344">
    <property type="entry name" value="HTH_ASNC"/>
    <property type="match status" value="1"/>
</dbReference>
<dbReference type="InterPro" id="IPR011991">
    <property type="entry name" value="ArsR-like_HTH"/>
</dbReference>
<dbReference type="InterPro" id="IPR011008">
    <property type="entry name" value="Dimeric_a/b-barrel"/>
</dbReference>
<sequence length="162" mass="17804">MIDETDTVILSLLQRDSRLTNSQIAAEAGISPSSCWRRVKSLETIGLIKGYGAILDRGKAGFSFSAILHVSLSRQVENTVQAFVHAVEQRPEILDCFATTGDADYHLRVVVGDIGEYNDFLDNFLFRLPGIAHVRSNIILKDIKSTQLLPLKGIAASPPETH</sequence>
<comment type="caution">
    <text evidence="5">The sequence shown here is derived from an EMBL/GenBank/DDBJ whole genome shotgun (WGS) entry which is preliminary data.</text>
</comment>
<proteinExistence type="predicted"/>
<evidence type="ECO:0000313" key="5">
    <source>
        <dbReference type="EMBL" id="GLQ05973.1"/>
    </source>
</evidence>
<organism evidence="5 6">
    <name type="scientific">Sneathiella chinensis</name>
    <dbReference type="NCBI Taxonomy" id="349750"/>
    <lineage>
        <taxon>Bacteria</taxon>
        <taxon>Pseudomonadati</taxon>
        <taxon>Pseudomonadota</taxon>
        <taxon>Alphaproteobacteria</taxon>
        <taxon>Sneathiellales</taxon>
        <taxon>Sneathiellaceae</taxon>
        <taxon>Sneathiella</taxon>
    </lineage>
</organism>
<gene>
    <name evidence="5" type="ORF">GCM10007924_11940</name>
</gene>
<protein>
    <submittedName>
        <fullName evidence="5">Transcriptional regulator</fullName>
    </submittedName>
</protein>
<evidence type="ECO:0000256" key="2">
    <source>
        <dbReference type="ARBA" id="ARBA00023125"/>
    </source>
</evidence>
<dbReference type="Proteomes" id="UP001161409">
    <property type="component" value="Unassembled WGS sequence"/>
</dbReference>
<dbReference type="PANTHER" id="PTHR30154:SF34">
    <property type="entry name" value="TRANSCRIPTIONAL REGULATOR AZLB"/>
    <property type="match status" value="1"/>
</dbReference>
<dbReference type="InterPro" id="IPR019887">
    <property type="entry name" value="Tscrpt_reg_AsnC/Lrp_C"/>
</dbReference>
<keyword evidence="2" id="KW-0238">DNA-binding</keyword>
<dbReference type="Pfam" id="PF01037">
    <property type="entry name" value="AsnC_trans_reg"/>
    <property type="match status" value="1"/>
</dbReference>
<dbReference type="InterPro" id="IPR019888">
    <property type="entry name" value="Tscrpt_reg_AsnC-like"/>
</dbReference>
<evidence type="ECO:0000313" key="6">
    <source>
        <dbReference type="Proteomes" id="UP001161409"/>
    </source>
</evidence>